<comment type="caution">
    <text evidence="2">The sequence shown here is derived from an EMBL/GenBank/DDBJ whole genome shotgun (WGS) entry which is preliminary data.</text>
</comment>
<comment type="subcellular location">
    <subcellularLocation>
        <location evidence="1">Cytoplasm</location>
    </subcellularLocation>
</comment>
<evidence type="ECO:0000313" key="2">
    <source>
        <dbReference type="EMBL" id="ELR72004.1"/>
    </source>
</evidence>
<dbReference type="AlphaFoldDB" id="L8JWL0"/>
<dbReference type="Proteomes" id="UP000011135">
    <property type="component" value="Unassembled WGS sequence"/>
</dbReference>
<dbReference type="PANTHER" id="PTHR36438:SF1">
    <property type="entry name" value="IRON-SULFUR CLUSTER REPAIR PROTEIN YTFE"/>
    <property type="match status" value="1"/>
</dbReference>
<dbReference type="GO" id="GO:0005737">
    <property type="term" value="C:cytoplasm"/>
    <property type="evidence" value="ECO:0007669"/>
    <property type="project" value="UniProtKB-SubCell"/>
</dbReference>
<name>L8JWL0_9BACT</name>
<dbReference type="InterPro" id="IPR019903">
    <property type="entry name" value="RIC_family"/>
</dbReference>
<protein>
    <submittedName>
        <fullName evidence="2">Nitric oxide-dependent regulator DnrN or NorA</fullName>
    </submittedName>
</protein>
<organism evidence="2 3">
    <name type="scientific">Fulvivirga imtechensis AK7</name>
    <dbReference type="NCBI Taxonomy" id="1237149"/>
    <lineage>
        <taxon>Bacteria</taxon>
        <taxon>Pseudomonadati</taxon>
        <taxon>Bacteroidota</taxon>
        <taxon>Cytophagia</taxon>
        <taxon>Cytophagales</taxon>
        <taxon>Fulvivirgaceae</taxon>
        <taxon>Fulvivirga</taxon>
    </lineage>
</organism>
<keyword evidence="3" id="KW-1185">Reference proteome</keyword>
<reference evidence="2 3" key="1">
    <citation type="submission" date="2012-12" db="EMBL/GenBank/DDBJ databases">
        <title>Genome assembly of Fulvivirga imtechensis AK7.</title>
        <authorList>
            <person name="Nupur N."/>
            <person name="Khatri I."/>
            <person name="Kumar R."/>
            <person name="Subramanian S."/>
            <person name="Pinnaka A."/>
        </authorList>
    </citation>
    <scope>NUCLEOTIDE SEQUENCE [LARGE SCALE GENOMIC DNA]</scope>
    <source>
        <strain evidence="2 3">AK7</strain>
    </source>
</reference>
<proteinExistence type="predicted"/>
<dbReference type="OrthoDB" id="9841842at2"/>
<dbReference type="PANTHER" id="PTHR36438">
    <property type="entry name" value="IRON-SULFUR CLUSTER REPAIR PROTEIN YTFE"/>
    <property type="match status" value="1"/>
</dbReference>
<accession>L8JWL0</accession>
<dbReference type="EMBL" id="AMZN01000029">
    <property type="protein sequence ID" value="ELR72004.1"/>
    <property type="molecule type" value="Genomic_DNA"/>
</dbReference>
<dbReference type="STRING" id="1237149.C900_01999"/>
<dbReference type="Gene3D" id="1.20.120.520">
    <property type="entry name" value="nmb1532 protein domain like"/>
    <property type="match status" value="1"/>
</dbReference>
<sequence>MKVDYYLWPADLLANYVIKGHHIAILQLISEAKTSFGHLVEIYGHEYPQVYEMQNLFSFCAWKLEAHFGKEAITILPYVRRYTTELKKHRTKRKSTLYSVCPSIHKMYYEHKAEKLRFDLLLKLMRQAALPAEDSPVFETTYRKLKELKTRWHELTLLENNILFPKIIEMEAILNPM</sequence>
<gene>
    <name evidence="2" type="ORF">C900_01999</name>
</gene>
<evidence type="ECO:0000256" key="1">
    <source>
        <dbReference type="ARBA" id="ARBA00004496"/>
    </source>
</evidence>
<dbReference type="RefSeq" id="WP_009579446.1">
    <property type="nucleotide sequence ID" value="NZ_AMZN01000029.1"/>
</dbReference>
<dbReference type="eggNOG" id="COG2846">
    <property type="taxonomic scope" value="Bacteria"/>
</dbReference>
<evidence type="ECO:0000313" key="3">
    <source>
        <dbReference type="Proteomes" id="UP000011135"/>
    </source>
</evidence>